<proteinExistence type="predicted"/>
<accession>A0A5S3N586</accession>
<keyword evidence="2" id="KW-1185">Reference proteome</keyword>
<reference evidence="1 2" key="1">
    <citation type="submission" date="2019-05" db="EMBL/GenBank/DDBJ databases">
        <title>Polaribacter aestuariivivens sp. nov., isolated from a tidal flat.</title>
        <authorList>
            <person name="Yoon J.-H."/>
        </authorList>
    </citation>
    <scope>NUCLEOTIDE SEQUENCE [LARGE SCALE GENOMIC DNA]</scope>
    <source>
        <strain evidence="1 2">DBTF-3</strain>
    </source>
</reference>
<comment type="caution">
    <text evidence="1">The sequence shown here is derived from an EMBL/GenBank/DDBJ whole genome shotgun (WGS) entry which is preliminary data.</text>
</comment>
<dbReference type="AlphaFoldDB" id="A0A5S3N586"/>
<dbReference type="Pfam" id="PF02566">
    <property type="entry name" value="OsmC"/>
    <property type="match status" value="1"/>
</dbReference>
<dbReference type="InterPro" id="IPR003718">
    <property type="entry name" value="OsmC/Ohr_fam"/>
</dbReference>
<protein>
    <submittedName>
        <fullName evidence="1">OsmC family protein</fullName>
    </submittedName>
</protein>
<dbReference type="OrthoDB" id="9804010at2"/>
<evidence type="ECO:0000313" key="1">
    <source>
        <dbReference type="EMBL" id="TMM29674.1"/>
    </source>
</evidence>
<dbReference type="Gene3D" id="3.30.300.20">
    <property type="match status" value="1"/>
</dbReference>
<dbReference type="InterPro" id="IPR015946">
    <property type="entry name" value="KH_dom-like_a/b"/>
</dbReference>
<dbReference type="PANTHER" id="PTHR34352:SF1">
    <property type="entry name" value="PROTEIN YHFA"/>
    <property type="match status" value="1"/>
</dbReference>
<organism evidence="1 2">
    <name type="scientific">Polaribacter aestuariivivens</name>
    <dbReference type="NCBI Taxonomy" id="2304626"/>
    <lineage>
        <taxon>Bacteria</taxon>
        <taxon>Pseudomonadati</taxon>
        <taxon>Bacteroidota</taxon>
        <taxon>Flavobacteriia</taxon>
        <taxon>Flavobacteriales</taxon>
        <taxon>Flavobacteriaceae</taxon>
    </lineage>
</organism>
<sequence>MVKNIVKTVWTGKSQFETDNPSGHKFTMFDKSQDNGDTVGFAPKALMLSSLAGCSGLDVVSLLEKMRAEVADFKIEVTAELTDEHPKFYNKVKVDYHFTDAELQPEKIQKAVNLSVTKYCGVMEMFRQFAEVETEIFLHNISIKE</sequence>
<name>A0A5S3N586_9FLAO</name>
<evidence type="ECO:0000313" key="2">
    <source>
        <dbReference type="Proteomes" id="UP000307140"/>
    </source>
</evidence>
<dbReference type="PANTHER" id="PTHR34352">
    <property type="entry name" value="PROTEIN YHFA"/>
    <property type="match status" value="1"/>
</dbReference>
<dbReference type="InterPro" id="IPR036102">
    <property type="entry name" value="OsmC/Ohrsf"/>
</dbReference>
<dbReference type="SUPFAM" id="SSF82784">
    <property type="entry name" value="OsmC-like"/>
    <property type="match status" value="1"/>
</dbReference>
<gene>
    <name evidence="1" type="ORF">FDT66_11210</name>
</gene>
<dbReference type="RefSeq" id="WP_138536527.1">
    <property type="nucleotide sequence ID" value="NZ_VANR01000005.1"/>
</dbReference>
<dbReference type="Proteomes" id="UP000307140">
    <property type="component" value="Unassembled WGS sequence"/>
</dbReference>
<dbReference type="EMBL" id="VANR01000005">
    <property type="protein sequence ID" value="TMM29674.1"/>
    <property type="molecule type" value="Genomic_DNA"/>
</dbReference>